<protein>
    <recommendedName>
        <fullName evidence="9">Leucine-rich repeat-containing N-terminal plant-type domain-containing protein</fullName>
    </recommendedName>
</protein>
<dbReference type="PRINTS" id="PR00019">
    <property type="entry name" value="LEURICHRPT"/>
</dbReference>
<keyword evidence="3" id="KW-0433">Leucine-rich repeat</keyword>
<dbReference type="InterPro" id="IPR003591">
    <property type="entry name" value="Leu-rich_rpt_typical-subtyp"/>
</dbReference>
<accession>A0AAP0KFA2</accession>
<evidence type="ECO:0000256" key="1">
    <source>
        <dbReference type="ARBA" id="ARBA00004613"/>
    </source>
</evidence>
<keyword evidence="2" id="KW-0964">Secreted</keyword>
<dbReference type="FunFam" id="3.80.10.10:FF:000383">
    <property type="entry name" value="Leucine-rich repeat receptor protein kinase EMS1"/>
    <property type="match status" value="1"/>
</dbReference>
<dbReference type="SUPFAM" id="SSF52058">
    <property type="entry name" value="L domain-like"/>
    <property type="match status" value="1"/>
</dbReference>
<keyword evidence="4" id="KW-0732">Signal</keyword>
<dbReference type="AlphaFoldDB" id="A0AAP0KFA2"/>
<dbReference type="GO" id="GO:0005576">
    <property type="term" value="C:extracellular region"/>
    <property type="evidence" value="ECO:0007669"/>
    <property type="project" value="UniProtKB-SubCell"/>
</dbReference>
<dbReference type="Proteomes" id="UP001420932">
    <property type="component" value="Unassembled WGS sequence"/>
</dbReference>
<comment type="subcellular location">
    <subcellularLocation>
        <location evidence="1">Secreted</location>
    </subcellularLocation>
</comment>
<proteinExistence type="predicted"/>
<evidence type="ECO:0000256" key="3">
    <source>
        <dbReference type="ARBA" id="ARBA00022614"/>
    </source>
</evidence>
<organism evidence="7 8">
    <name type="scientific">Stephania yunnanensis</name>
    <dbReference type="NCBI Taxonomy" id="152371"/>
    <lineage>
        <taxon>Eukaryota</taxon>
        <taxon>Viridiplantae</taxon>
        <taxon>Streptophyta</taxon>
        <taxon>Embryophyta</taxon>
        <taxon>Tracheophyta</taxon>
        <taxon>Spermatophyta</taxon>
        <taxon>Magnoliopsida</taxon>
        <taxon>Ranunculales</taxon>
        <taxon>Menispermaceae</taxon>
        <taxon>Menispermoideae</taxon>
        <taxon>Cissampelideae</taxon>
        <taxon>Stephania</taxon>
    </lineage>
</organism>
<reference evidence="7 8" key="1">
    <citation type="submission" date="2024-01" db="EMBL/GenBank/DDBJ databases">
        <title>Genome assemblies of Stephania.</title>
        <authorList>
            <person name="Yang L."/>
        </authorList>
    </citation>
    <scope>NUCLEOTIDE SEQUENCE [LARGE SCALE GENOMIC DNA]</scope>
    <source>
        <strain evidence="7">YNDBR</strain>
        <tissue evidence="7">Leaf</tissue>
    </source>
</reference>
<dbReference type="Gene3D" id="3.80.10.10">
    <property type="entry name" value="Ribonuclease Inhibitor"/>
    <property type="match status" value="2"/>
</dbReference>
<evidence type="ECO:0000313" key="8">
    <source>
        <dbReference type="Proteomes" id="UP001420932"/>
    </source>
</evidence>
<name>A0AAP0KFA2_9MAGN</name>
<evidence type="ECO:0000256" key="2">
    <source>
        <dbReference type="ARBA" id="ARBA00022525"/>
    </source>
</evidence>
<dbReference type="PANTHER" id="PTHR32093:SF50">
    <property type="entry name" value="EXTENSIN-LIKE PROTEIN"/>
    <property type="match status" value="1"/>
</dbReference>
<dbReference type="Pfam" id="PF00560">
    <property type="entry name" value="LRR_1"/>
    <property type="match status" value="4"/>
</dbReference>
<dbReference type="PANTHER" id="PTHR32093">
    <property type="entry name" value="LEUCINE-RICH REPEAT EXTENSIN-LIKE PROTEIN 3-RELATED"/>
    <property type="match status" value="1"/>
</dbReference>
<dbReference type="InterPro" id="IPR051582">
    <property type="entry name" value="LRR_extensin-like_regulator"/>
</dbReference>
<sequence>MASSSSSSSSITNTALVLLLLHCMFCSFYTLLAKSKHNSSQHENPRLQQAYTALQAWKVVIYSDPSNLTSNWVGPSVCDYKGIYCAPSIDDPHIQVVAGIDLNHADIAGFIPDEFGLLSDLALLHLNSNRFCGILPATFANLTLLFELDLSNNRLTSVIPANISGSTASVVVFANNNLGGCLPPSISKLANSLEELLLINTNLSGCLPPEVGFLYKLKVLDASNNKLVGSIPYSIAGLFQLEQLNVAHNMLTGTVPAGICELLNLANFTLSYNFFCEEEGICSNLTSRSIAFDDRQNCLPEKRFQRSKKECDAAYEHPVDCFEFHCGDPAGAISPSPSPSTHPAGAISPSPSPSTHP</sequence>
<keyword evidence="8" id="KW-1185">Reference proteome</keyword>
<evidence type="ECO:0000256" key="6">
    <source>
        <dbReference type="SAM" id="MobiDB-lite"/>
    </source>
</evidence>
<dbReference type="InterPro" id="IPR001611">
    <property type="entry name" value="Leu-rich_rpt"/>
</dbReference>
<keyword evidence="5" id="KW-0677">Repeat</keyword>
<evidence type="ECO:0008006" key="9">
    <source>
        <dbReference type="Google" id="ProtNLM"/>
    </source>
</evidence>
<gene>
    <name evidence="7" type="ORF">Syun_008491</name>
</gene>
<dbReference type="SMART" id="SM00369">
    <property type="entry name" value="LRR_TYP"/>
    <property type="match status" value="3"/>
</dbReference>
<evidence type="ECO:0000313" key="7">
    <source>
        <dbReference type="EMBL" id="KAK9150182.1"/>
    </source>
</evidence>
<evidence type="ECO:0000256" key="4">
    <source>
        <dbReference type="ARBA" id="ARBA00022729"/>
    </source>
</evidence>
<dbReference type="InterPro" id="IPR032675">
    <property type="entry name" value="LRR_dom_sf"/>
</dbReference>
<comment type="caution">
    <text evidence="7">The sequence shown here is derived from an EMBL/GenBank/DDBJ whole genome shotgun (WGS) entry which is preliminary data.</text>
</comment>
<evidence type="ECO:0000256" key="5">
    <source>
        <dbReference type="ARBA" id="ARBA00022737"/>
    </source>
</evidence>
<feature type="region of interest" description="Disordered" evidence="6">
    <location>
        <begin position="332"/>
        <end position="357"/>
    </location>
</feature>
<dbReference type="EMBL" id="JBBNAF010000004">
    <property type="protein sequence ID" value="KAK9150182.1"/>
    <property type="molecule type" value="Genomic_DNA"/>
</dbReference>